<dbReference type="PANTHER" id="PTHR47893:SF1">
    <property type="entry name" value="REGULATORY PROTEIN PCHR"/>
    <property type="match status" value="1"/>
</dbReference>
<protein>
    <submittedName>
        <fullName evidence="4">AraC-type DNA-binding protein</fullName>
    </submittedName>
</protein>
<dbReference type="InterPro" id="IPR009057">
    <property type="entry name" value="Homeodomain-like_sf"/>
</dbReference>
<dbReference type="AlphaFoldDB" id="A0A1H7I8T2"/>
<dbReference type="STRING" id="573321.SAMN04488505_101454"/>
<dbReference type="PANTHER" id="PTHR47893">
    <property type="entry name" value="REGULATORY PROTEIN PCHR"/>
    <property type="match status" value="1"/>
</dbReference>
<proteinExistence type="predicted"/>
<dbReference type="EMBL" id="FOBB01000001">
    <property type="protein sequence ID" value="SEK56985.1"/>
    <property type="molecule type" value="Genomic_DNA"/>
</dbReference>
<dbReference type="OrthoDB" id="637213at2"/>
<evidence type="ECO:0000259" key="3">
    <source>
        <dbReference type="PROSITE" id="PS01124"/>
    </source>
</evidence>
<keyword evidence="2" id="KW-0804">Transcription</keyword>
<dbReference type="SMART" id="SM00342">
    <property type="entry name" value="HTH_ARAC"/>
    <property type="match status" value="1"/>
</dbReference>
<dbReference type="InterPro" id="IPR053142">
    <property type="entry name" value="PchR_regulatory_protein"/>
</dbReference>
<dbReference type="GO" id="GO:0043565">
    <property type="term" value="F:sequence-specific DNA binding"/>
    <property type="evidence" value="ECO:0007669"/>
    <property type="project" value="InterPro"/>
</dbReference>
<evidence type="ECO:0000313" key="4">
    <source>
        <dbReference type="EMBL" id="SEK56985.1"/>
    </source>
</evidence>
<dbReference type="PROSITE" id="PS01124">
    <property type="entry name" value="HTH_ARAC_FAMILY_2"/>
    <property type="match status" value="1"/>
</dbReference>
<dbReference type="Pfam" id="PF12833">
    <property type="entry name" value="HTH_18"/>
    <property type="match status" value="1"/>
</dbReference>
<dbReference type="InterPro" id="IPR018060">
    <property type="entry name" value="HTH_AraC"/>
</dbReference>
<dbReference type="SUPFAM" id="SSF46689">
    <property type="entry name" value="Homeodomain-like"/>
    <property type="match status" value="1"/>
</dbReference>
<accession>A0A1H7I8T2</accession>
<keyword evidence="4" id="KW-0238">DNA-binding</keyword>
<dbReference type="RefSeq" id="WP_089906519.1">
    <property type="nucleotide sequence ID" value="NZ_FOBB01000001.1"/>
</dbReference>
<reference evidence="4 5" key="1">
    <citation type="submission" date="2016-10" db="EMBL/GenBank/DDBJ databases">
        <authorList>
            <person name="de Groot N.N."/>
        </authorList>
    </citation>
    <scope>NUCLEOTIDE SEQUENCE [LARGE SCALE GENOMIC DNA]</scope>
    <source>
        <strain evidence="4 5">DSM 21039</strain>
    </source>
</reference>
<evidence type="ECO:0000256" key="1">
    <source>
        <dbReference type="ARBA" id="ARBA00023015"/>
    </source>
</evidence>
<name>A0A1H7I8T2_9BACT</name>
<keyword evidence="1" id="KW-0805">Transcription regulation</keyword>
<dbReference type="GO" id="GO:0003700">
    <property type="term" value="F:DNA-binding transcription factor activity"/>
    <property type="evidence" value="ECO:0007669"/>
    <property type="project" value="InterPro"/>
</dbReference>
<gene>
    <name evidence="4" type="ORF">SAMN04488505_101454</name>
</gene>
<sequence length="337" mass="39197">MEKHAFNKPAEKWLLIEREDTHNYTAAENIPDEYLQLIMPYAGAYFYRDEDCDMLTQHIKVGEFSIFGHDIFARQYFILRPYTSQHILALHYMHDDTIHAMIDHMGPFRLSEKEVNLFSLHADFHTAALDVGQRITSFHINVKPAMLPALVAKFPALQPLTLESTEHLNGPLNKQPYQINFVGSLLLSKLLSCRYVGMQAECYLYRCCVDLYQNFAIQYAQSLQEPAHLPDSQIALMYRVLEYIKTHIPERFTSKELAVRFNIPEALLRTAFEQVFATPADDFILQQRMMTAYDLLLQTRSSLNSIAYRTGYRNRLALTVEFEKYYGYDPIAIRNAQ</sequence>
<evidence type="ECO:0000256" key="2">
    <source>
        <dbReference type="ARBA" id="ARBA00023163"/>
    </source>
</evidence>
<organism evidence="4 5">
    <name type="scientific">Chitinophaga rupis</name>
    <dbReference type="NCBI Taxonomy" id="573321"/>
    <lineage>
        <taxon>Bacteria</taxon>
        <taxon>Pseudomonadati</taxon>
        <taxon>Bacteroidota</taxon>
        <taxon>Chitinophagia</taxon>
        <taxon>Chitinophagales</taxon>
        <taxon>Chitinophagaceae</taxon>
        <taxon>Chitinophaga</taxon>
    </lineage>
</organism>
<feature type="domain" description="HTH araC/xylS-type" evidence="3">
    <location>
        <begin position="238"/>
        <end position="336"/>
    </location>
</feature>
<dbReference type="Gene3D" id="1.10.10.60">
    <property type="entry name" value="Homeodomain-like"/>
    <property type="match status" value="1"/>
</dbReference>
<evidence type="ECO:0000313" key="5">
    <source>
        <dbReference type="Proteomes" id="UP000198984"/>
    </source>
</evidence>
<dbReference type="Proteomes" id="UP000198984">
    <property type="component" value="Unassembled WGS sequence"/>
</dbReference>
<keyword evidence="5" id="KW-1185">Reference proteome</keyword>